<dbReference type="VEuPathDB" id="GiardiaDB:GMRT_10254"/>
<dbReference type="InterPro" id="IPR011989">
    <property type="entry name" value="ARM-like"/>
</dbReference>
<accession>A0A4Z1T5X0</accession>
<feature type="region of interest" description="Disordered" evidence="1">
    <location>
        <begin position="385"/>
        <end position="404"/>
    </location>
</feature>
<evidence type="ECO:0000313" key="2">
    <source>
        <dbReference type="EMBL" id="TNJ29453.1"/>
    </source>
</evidence>
<evidence type="ECO:0000256" key="1">
    <source>
        <dbReference type="SAM" id="MobiDB-lite"/>
    </source>
</evidence>
<name>A0A4Z1T5X0_GIAMU</name>
<reference evidence="2 3" key="1">
    <citation type="submission" date="2019-05" db="EMBL/GenBank/DDBJ databases">
        <title>The compact genome of Giardia muris reveals important steps in the evolution of intestinal protozoan parasites.</title>
        <authorList>
            <person name="Xu F."/>
            <person name="Jimenez-Gonzalez A."/>
            <person name="Einarsson E."/>
            <person name="Astvaldsson A."/>
            <person name="Peirasmaki D."/>
            <person name="Eckmann L."/>
            <person name="Andersson J.O."/>
            <person name="Svard S.G."/>
            <person name="Jerlstrom-Hultqvist J."/>
        </authorList>
    </citation>
    <scope>NUCLEOTIDE SEQUENCE [LARGE SCALE GENOMIC DNA]</scope>
    <source>
        <strain evidence="2 3">Roberts-Thomson</strain>
    </source>
</reference>
<organism evidence="2 3">
    <name type="scientific">Giardia muris</name>
    <dbReference type="NCBI Taxonomy" id="5742"/>
    <lineage>
        <taxon>Eukaryota</taxon>
        <taxon>Metamonada</taxon>
        <taxon>Diplomonadida</taxon>
        <taxon>Hexamitidae</taxon>
        <taxon>Giardiinae</taxon>
        <taxon>Giardia</taxon>
    </lineage>
</organism>
<sequence>MVRGDERLDGRTQQRPRTAALGRVGTQTRAAVVEALDRLTGPDLRETVSRQLAALIDNADSLDALQGIVSGLSFVRPRSVLEQTVTLQAISYLVRTHSTSVVPLLPRVLAYLGKRLQDMDESQHRTIGELAAVFGVLVETVITDVPGRTQLFERVQATTKHGNGLSKATGLRCLATISDLIDDLEPYAPNLMRYCIYISSITYHEPYEAPFLESLLFLHALCQRAPQTIRLPGMAKDIIEAALRGFEHKAWKIREACIYIIQSVASQELIPLEYLRKLDEKLEKRKYDRVEAVRVIAKATSDIIKIFLPETIKPIVTRTKPRPFSRPVGPRGYSAIPAPQHRYAMPEEKEPQGQKIWIEEPKEVKPVPLGRPVSATLRTKEKMLGGPEPALELEPTPRQRTLRPSTATKGADYVQGWYQLEFEYVRYLDDSTTSSTDDSQTVLAVEAIGRLPKRHGSSESGTPTTVLTVSESTALTSPFESITTNTAVFRPYGRESSPQLERLNDQVRVERACKSMGDLSLGDTSLSGGQSMGT</sequence>
<dbReference type="Gene3D" id="1.25.10.10">
    <property type="entry name" value="Leucine-rich Repeat Variant"/>
    <property type="match status" value="1"/>
</dbReference>
<proteinExistence type="predicted"/>
<dbReference type="EMBL" id="VDLU01000001">
    <property type="protein sequence ID" value="TNJ29453.1"/>
    <property type="molecule type" value="Genomic_DNA"/>
</dbReference>
<evidence type="ECO:0000313" key="3">
    <source>
        <dbReference type="Proteomes" id="UP000315496"/>
    </source>
</evidence>
<comment type="caution">
    <text evidence="2">The sequence shown here is derived from an EMBL/GenBank/DDBJ whole genome shotgun (WGS) entry which is preliminary data.</text>
</comment>
<protein>
    <submittedName>
        <fullName evidence="2">Uncharacterized protein</fullName>
    </submittedName>
</protein>
<dbReference type="Proteomes" id="UP000315496">
    <property type="component" value="Chromosome 1"/>
</dbReference>
<dbReference type="SUPFAM" id="SSF48371">
    <property type="entry name" value="ARM repeat"/>
    <property type="match status" value="1"/>
</dbReference>
<dbReference type="InterPro" id="IPR016024">
    <property type="entry name" value="ARM-type_fold"/>
</dbReference>
<keyword evidence="3" id="KW-1185">Reference proteome</keyword>
<dbReference type="AlphaFoldDB" id="A0A4Z1T5X0"/>
<gene>
    <name evidence="2" type="ORF">GMRT_10254</name>
</gene>